<feature type="domain" description="RRM" evidence="8">
    <location>
        <begin position="148"/>
        <end position="226"/>
    </location>
</feature>
<keyword evidence="9" id="KW-0687">Ribonucleoprotein</keyword>
<evidence type="ECO:0000256" key="5">
    <source>
        <dbReference type="ARBA" id="ARBA00031739"/>
    </source>
</evidence>
<evidence type="ECO:0000259" key="8">
    <source>
        <dbReference type="PROSITE" id="PS50102"/>
    </source>
</evidence>
<evidence type="ECO:0000256" key="3">
    <source>
        <dbReference type="ARBA" id="ARBA00022884"/>
    </source>
</evidence>
<dbReference type="EMBL" id="HBUF01680201">
    <property type="protein sequence ID" value="CAG6792191.1"/>
    <property type="molecule type" value="Transcribed_RNA"/>
</dbReference>
<dbReference type="FunFam" id="3.30.70.330:FF:000132">
    <property type="entry name" value="Small nuclear ribonucleoprotein U11/U12 subunit 35"/>
    <property type="match status" value="1"/>
</dbReference>
<name>A0A8D9FJ49_9HEMI</name>
<protein>
    <recommendedName>
        <fullName evidence="2">U11/U12 small nuclear ribonucleoprotein 35 kDa protein</fullName>
    </recommendedName>
    <alternativeName>
        <fullName evidence="5">U1 snRNP-binding protein homolog</fullName>
    </alternativeName>
</protein>
<comment type="subcellular location">
    <subcellularLocation>
        <location evidence="1">Nucleus</location>
    </subcellularLocation>
</comment>
<feature type="compositionally biased region" description="Basic residues" evidence="7">
    <location>
        <begin position="18"/>
        <end position="32"/>
    </location>
</feature>
<keyword evidence="4" id="KW-0539">Nucleus</keyword>
<feature type="compositionally biased region" description="Polar residues" evidence="7">
    <location>
        <begin position="69"/>
        <end position="93"/>
    </location>
</feature>
<evidence type="ECO:0000256" key="4">
    <source>
        <dbReference type="ARBA" id="ARBA00023242"/>
    </source>
</evidence>
<dbReference type="PANTHER" id="PTHR13952">
    <property type="entry name" value="U1 SMALL NUCLEAR RIBONUCLEOPROTEIN 70 KD"/>
    <property type="match status" value="1"/>
</dbReference>
<feature type="region of interest" description="Disordered" evidence="7">
    <location>
        <begin position="1"/>
        <end position="93"/>
    </location>
</feature>
<dbReference type="InterPro" id="IPR012677">
    <property type="entry name" value="Nucleotide-bd_a/b_plait_sf"/>
</dbReference>
<evidence type="ECO:0000256" key="6">
    <source>
        <dbReference type="PROSITE-ProRule" id="PRU00176"/>
    </source>
</evidence>
<evidence type="ECO:0000256" key="1">
    <source>
        <dbReference type="ARBA" id="ARBA00004123"/>
    </source>
</evidence>
<feature type="compositionally biased region" description="Low complexity" evidence="7">
    <location>
        <begin position="33"/>
        <end position="49"/>
    </location>
</feature>
<evidence type="ECO:0000256" key="2">
    <source>
        <dbReference type="ARBA" id="ARBA00021080"/>
    </source>
</evidence>
<keyword evidence="3 6" id="KW-0694">RNA-binding</keyword>
<dbReference type="EMBL" id="HBUF01197294">
    <property type="protein sequence ID" value="CAG6660542.1"/>
    <property type="molecule type" value="Transcribed_RNA"/>
</dbReference>
<sequence length="282" mass="32251">MSDSKHRKRSPSPESHHRDSKRKHSSHKRTQRHTSQSSTHSKSSQKSQSVRNYSSTEHMTQHSSHTESNETIPSGKHSTYSEHLQSTQNTHQASKPIVKDWYPYCVVYDPIQVGSIDGTDTIPHDRAIIRALNSTYTPNNSLKTDPKHTLFVGRLNKNTTEHDLSRAFEKFGNVRDVKLIRDVITGMSKRYAFIEFENERPCVEAIRGMNKSDFQGAEIIVDFEAGRTLKGWKPRRLGGGFGGNKNSGQLRFGGRNRPWVKPVQLMNEEELRAWRRTNGGER</sequence>
<dbReference type="InterPro" id="IPR051183">
    <property type="entry name" value="U1_U11-U12_snRNP_70-35kDa"/>
</dbReference>
<dbReference type="SMART" id="SM00360">
    <property type="entry name" value="RRM"/>
    <property type="match status" value="1"/>
</dbReference>
<proteinExistence type="predicted"/>
<dbReference type="AlphaFoldDB" id="A0A8D9FJ49"/>
<dbReference type="PROSITE" id="PS50102">
    <property type="entry name" value="RRM"/>
    <property type="match status" value="1"/>
</dbReference>
<accession>A0A8D9FJ49</accession>
<dbReference type="SUPFAM" id="SSF54928">
    <property type="entry name" value="RNA-binding domain, RBD"/>
    <property type="match status" value="1"/>
</dbReference>
<reference evidence="9" key="1">
    <citation type="submission" date="2021-05" db="EMBL/GenBank/DDBJ databases">
        <authorList>
            <person name="Alioto T."/>
            <person name="Alioto T."/>
            <person name="Gomez Garrido J."/>
        </authorList>
    </citation>
    <scope>NUCLEOTIDE SEQUENCE</scope>
</reference>
<feature type="compositionally biased region" description="Basic residues" evidence="7">
    <location>
        <begin position="1"/>
        <end position="10"/>
    </location>
</feature>
<dbReference type="Gene3D" id="3.30.70.330">
    <property type="match status" value="1"/>
</dbReference>
<dbReference type="GO" id="GO:0003729">
    <property type="term" value="F:mRNA binding"/>
    <property type="evidence" value="ECO:0007669"/>
    <property type="project" value="TreeGrafter"/>
</dbReference>
<feature type="compositionally biased region" description="Polar residues" evidence="7">
    <location>
        <begin position="50"/>
        <end position="63"/>
    </location>
</feature>
<dbReference type="InterPro" id="IPR035979">
    <property type="entry name" value="RBD_domain_sf"/>
</dbReference>
<evidence type="ECO:0000256" key="7">
    <source>
        <dbReference type="SAM" id="MobiDB-lite"/>
    </source>
</evidence>
<evidence type="ECO:0000313" key="9">
    <source>
        <dbReference type="EMBL" id="CAG6792191.1"/>
    </source>
</evidence>
<dbReference type="Pfam" id="PF00076">
    <property type="entry name" value="RRM_1"/>
    <property type="match status" value="1"/>
</dbReference>
<dbReference type="GO" id="GO:0017069">
    <property type="term" value="F:snRNA binding"/>
    <property type="evidence" value="ECO:0007669"/>
    <property type="project" value="TreeGrafter"/>
</dbReference>
<dbReference type="GO" id="GO:0071011">
    <property type="term" value="C:precatalytic spliceosome"/>
    <property type="evidence" value="ECO:0007669"/>
    <property type="project" value="TreeGrafter"/>
</dbReference>
<dbReference type="PANTHER" id="PTHR13952:SF6">
    <property type="entry name" value="U11_U12 SMALL NUCLEAR RIBONUCLEOPROTEIN 35 KDA PROTEIN"/>
    <property type="match status" value="1"/>
</dbReference>
<organism evidence="9">
    <name type="scientific">Cacopsylla melanoneura</name>
    <dbReference type="NCBI Taxonomy" id="428564"/>
    <lineage>
        <taxon>Eukaryota</taxon>
        <taxon>Metazoa</taxon>
        <taxon>Ecdysozoa</taxon>
        <taxon>Arthropoda</taxon>
        <taxon>Hexapoda</taxon>
        <taxon>Insecta</taxon>
        <taxon>Pterygota</taxon>
        <taxon>Neoptera</taxon>
        <taxon>Paraneoptera</taxon>
        <taxon>Hemiptera</taxon>
        <taxon>Sternorrhyncha</taxon>
        <taxon>Psylloidea</taxon>
        <taxon>Psyllidae</taxon>
        <taxon>Psyllinae</taxon>
        <taxon>Cacopsylla</taxon>
    </lineage>
</organism>
<dbReference type="InterPro" id="IPR000504">
    <property type="entry name" value="RRM_dom"/>
</dbReference>
<dbReference type="GO" id="GO:0000398">
    <property type="term" value="P:mRNA splicing, via spliceosome"/>
    <property type="evidence" value="ECO:0007669"/>
    <property type="project" value="TreeGrafter"/>
</dbReference>